<evidence type="ECO:0000256" key="5">
    <source>
        <dbReference type="ARBA" id="ARBA00023124"/>
    </source>
</evidence>
<accession>A0A5K1I9U5</accession>
<dbReference type="Gene3D" id="3.90.1680.10">
    <property type="entry name" value="SOS response associated peptidase-like"/>
    <property type="match status" value="1"/>
</dbReference>
<evidence type="ECO:0000256" key="3">
    <source>
        <dbReference type="ARBA" id="ARBA00022763"/>
    </source>
</evidence>
<keyword evidence="3" id="KW-0227">DNA damage</keyword>
<proteinExistence type="inferred from homology"/>
<keyword evidence="10" id="KW-1185">Reference proteome</keyword>
<evidence type="ECO:0000256" key="1">
    <source>
        <dbReference type="ARBA" id="ARBA00008136"/>
    </source>
</evidence>
<dbReference type="GO" id="GO:0008233">
    <property type="term" value="F:peptidase activity"/>
    <property type="evidence" value="ECO:0007669"/>
    <property type="project" value="UniProtKB-KW"/>
</dbReference>
<keyword evidence="4 8" id="KW-0378">Hydrolase</keyword>
<evidence type="ECO:0000256" key="8">
    <source>
        <dbReference type="RuleBase" id="RU364100"/>
    </source>
</evidence>
<dbReference type="Proteomes" id="UP000326725">
    <property type="component" value="Unassembled WGS sequence"/>
</dbReference>
<dbReference type="GO" id="GO:0106300">
    <property type="term" value="P:protein-DNA covalent cross-linking repair"/>
    <property type="evidence" value="ECO:0007669"/>
    <property type="project" value="InterPro"/>
</dbReference>
<dbReference type="InterPro" id="IPR036590">
    <property type="entry name" value="SRAP-like"/>
</dbReference>
<dbReference type="EC" id="3.4.-.-" evidence="8"/>
<evidence type="ECO:0000256" key="7">
    <source>
        <dbReference type="ARBA" id="ARBA00023239"/>
    </source>
</evidence>
<organism evidence="9 10">
    <name type="scientific">Halomonas lysinitropha</name>
    <dbReference type="NCBI Taxonomy" id="2607506"/>
    <lineage>
        <taxon>Bacteria</taxon>
        <taxon>Pseudomonadati</taxon>
        <taxon>Pseudomonadota</taxon>
        <taxon>Gammaproteobacteria</taxon>
        <taxon>Oceanospirillales</taxon>
        <taxon>Halomonadaceae</taxon>
        <taxon>Halomonas</taxon>
    </lineage>
</organism>
<dbReference type="GO" id="GO:0003697">
    <property type="term" value="F:single-stranded DNA binding"/>
    <property type="evidence" value="ECO:0007669"/>
    <property type="project" value="InterPro"/>
</dbReference>
<dbReference type="AlphaFoldDB" id="A0A5K1I9U5"/>
<dbReference type="Pfam" id="PF02586">
    <property type="entry name" value="SRAP"/>
    <property type="match status" value="1"/>
</dbReference>
<keyword evidence="7" id="KW-0456">Lyase</keyword>
<evidence type="ECO:0000256" key="2">
    <source>
        <dbReference type="ARBA" id="ARBA00022670"/>
    </source>
</evidence>
<sequence length="220" mass="25188">MCGRFVLYLDVRSLSASLKLPLAEPPLAPRYNVAPGTWITAVLRPDPDSQLTLDELWWGYRPHWADDKAPQPINATVEKVATSNYFKGAFAHHRCLVPADGWFEWVRLEGRKQPHYLTRTDREPLWFAGIWTERPDGKPGCAILTEPARGVAKEIHPRMPLALDAESLEPWLDPDLTDRETIRRMVHHLNAALITHWPVSQRVNKPMEDDVDLIEPINEP</sequence>
<name>A0A5K1I9U5_9GAMM</name>
<keyword evidence="5" id="KW-0190">Covalent protein-DNA linkage</keyword>
<dbReference type="PANTHER" id="PTHR13604:SF0">
    <property type="entry name" value="ABASIC SITE PROCESSING PROTEIN HMCES"/>
    <property type="match status" value="1"/>
</dbReference>
<gene>
    <name evidence="9" type="primary">yedK_1</name>
    <name evidence="9" type="ORF">HALO32_00674</name>
</gene>
<dbReference type="GO" id="GO:0006508">
    <property type="term" value="P:proteolysis"/>
    <property type="evidence" value="ECO:0007669"/>
    <property type="project" value="UniProtKB-KW"/>
</dbReference>
<dbReference type="PANTHER" id="PTHR13604">
    <property type="entry name" value="DC12-RELATED"/>
    <property type="match status" value="1"/>
</dbReference>
<keyword evidence="6" id="KW-0238">DNA-binding</keyword>
<evidence type="ECO:0000313" key="9">
    <source>
        <dbReference type="EMBL" id="VVZ94619.1"/>
    </source>
</evidence>
<reference evidence="9 10" key="1">
    <citation type="submission" date="2019-09" db="EMBL/GenBank/DDBJ databases">
        <authorList>
            <person name="Criscuolo A."/>
        </authorList>
    </citation>
    <scope>NUCLEOTIDE SEQUENCE [LARGE SCALE GENOMIC DNA]</scope>
    <source>
        <strain evidence="10">3(2)</strain>
    </source>
</reference>
<dbReference type="SUPFAM" id="SSF143081">
    <property type="entry name" value="BB1717-like"/>
    <property type="match status" value="1"/>
</dbReference>
<dbReference type="GO" id="GO:0016829">
    <property type="term" value="F:lyase activity"/>
    <property type="evidence" value="ECO:0007669"/>
    <property type="project" value="UniProtKB-KW"/>
</dbReference>
<dbReference type="EMBL" id="CABVOU010000021">
    <property type="protein sequence ID" value="VVZ94619.1"/>
    <property type="molecule type" value="Genomic_DNA"/>
</dbReference>
<dbReference type="RefSeq" id="WP_151442395.1">
    <property type="nucleotide sequence ID" value="NZ_CABVOU010000021.1"/>
</dbReference>
<evidence type="ECO:0000256" key="6">
    <source>
        <dbReference type="ARBA" id="ARBA00023125"/>
    </source>
</evidence>
<protein>
    <recommendedName>
        <fullName evidence="8">Abasic site processing protein</fullName>
        <ecNumber evidence="8">3.4.-.-</ecNumber>
    </recommendedName>
</protein>
<comment type="similarity">
    <text evidence="1 8">Belongs to the SOS response-associated peptidase family.</text>
</comment>
<evidence type="ECO:0000313" key="10">
    <source>
        <dbReference type="Proteomes" id="UP000326725"/>
    </source>
</evidence>
<dbReference type="InterPro" id="IPR003738">
    <property type="entry name" value="SRAP"/>
</dbReference>
<keyword evidence="2 8" id="KW-0645">Protease</keyword>
<evidence type="ECO:0000256" key="4">
    <source>
        <dbReference type="ARBA" id="ARBA00022801"/>
    </source>
</evidence>